<name>A0AAN6YX90_9PEZI</name>
<evidence type="ECO:0000313" key="2">
    <source>
        <dbReference type="Proteomes" id="UP001302812"/>
    </source>
</evidence>
<sequence length="150" mass="16386">MQAMHEDLASSVDNQGYMTNMLLLWTWTQYGINVRRRHGAANRTVESRVRGKHSAPASQRQALINPQQTPSKLLDSSPCFLCKGFPRLASAKSPSISTDRQCSLLDACAGALCIAALTTRIIRSSDSGSFSPRWLKSTPTASCRARCLTA</sequence>
<gene>
    <name evidence="1" type="ORF">N656DRAFT_39343</name>
</gene>
<comment type="caution">
    <text evidence="1">The sequence shown here is derived from an EMBL/GenBank/DDBJ whole genome shotgun (WGS) entry which is preliminary data.</text>
</comment>
<accession>A0AAN6YX90</accession>
<protein>
    <submittedName>
        <fullName evidence="1">Uncharacterized protein</fullName>
    </submittedName>
</protein>
<reference evidence="1" key="1">
    <citation type="journal article" date="2023" name="Mol. Phylogenet. Evol.">
        <title>Genome-scale phylogeny and comparative genomics of the fungal order Sordariales.</title>
        <authorList>
            <person name="Hensen N."/>
            <person name="Bonometti L."/>
            <person name="Westerberg I."/>
            <person name="Brannstrom I.O."/>
            <person name="Guillou S."/>
            <person name="Cros-Aarteil S."/>
            <person name="Calhoun S."/>
            <person name="Haridas S."/>
            <person name="Kuo A."/>
            <person name="Mondo S."/>
            <person name="Pangilinan J."/>
            <person name="Riley R."/>
            <person name="LaButti K."/>
            <person name="Andreopoulos B."/>
            <person name="Lipzen A."/>
            <person name="Chen C."/>
            <person name="Yan M."/>
            <person name="Daum C."/>
            <person name="Ng V."/>
            <person name="Clum A."/>
            <person name="Steindorff A."/>
            <person name="Ohm R.A."/>
            <person name="Martin F."/>
            <person name="Silar P."/>
            <person name="Natvig D.O."/>
            <person name="Lalanne C."/>
            <person name="Gautier V."/>
            <person name="Ament-Velasquez S.L."/>
            <person name="Kruys A."/>
            <person name="Hutchinson M.I."/>
            <person name="Powell A.J."/>
            <person name="Barry K."/>
            <person name="Miller A.N."/>
            <person name="Grigoriev I.V."/>
            <person name="Debuchy R."/>
            <person name="Gladieux P."/>
            <person name="Hiltunen Thoren M."/>
            <person name="Johannesson H."/>
        </authorList>
    </citation>
    <scope>NUCLEOTIDE SEQUENCE</scope>
    <source>
        <strain evidence="1">CBS 508.74</strain>
    </source>
</reference>
<dbReference type="EMBL" id="MU853332">
    <property type="protein sequence ID" value="KAK4117455.1"/>
    <property type="molecule type" value="Genomic_DNA"/>
</dbReference>
<dbReference type="RefSeq" id="XP_064675025.1">
    <property type="nucleotide sequence ID" value="XM_064809506.1"/>
</dbReference>
<dbReference type="Proteomes" id="UP001302812">
    <property type="component" value="Unassembled WGS sequence"/>
</dbReference>
<organism evidence="1 2">
    <name type="scientific">Canariomyces notabilis</name>
    <dbReference type="NCBI Taxonomy" id="2074819"/>
    <lineage>
        <taxon>Eukaryota</taxon>
        <taxon>Fungi</taxon>
        <taxon>Dikarya</taxon>
        <taxon>Ascomycota</taxon>
        <taxon>Pezizomycotina</taxon>
        <taxon>Sordariomycetes</taxon>
        <taxon>Sordariomycetidae</taxon>
        <taxon>Sordariales</taxon>
        <taxon>Chaetomiaceae</taxon>
        <taxon>Canariomyces</taxon>
    </lineage>
</organism>
<keyword evidence="2" id="KW-1185">Reference proteome</keyword>
<dbReference type="AlphaFoldDB" id="A0AAN6YX90"/>
<evidence type="ECO:0000313" key="1">
    <source>
        <dbReference type="EMBL" id="KAK4117455.1"/>
    </source>
</evidence>
<proteinExistence type="predicted"/>
<dbReference type="GeneID" id="89933630"/>
<reference evidence="1" key="2">
    <citation type="submission" date="2023-05" db="EMBL/GenBank/DDBJ databases">
        <authorList>
            <consortium name="Lawrence Berkeley National Laboratory"/>
            <person name="Steindorff A."/>
            <person name="Hensen N."/>
            <person name="Bonometti L."/>
            <person name="Westerberg I."/>
            <person name="Brannstrom I.O."/>
            <person name="Guillou S."/>
            <person name="Cros-Aarteil S."/>
            <person name="Calhoun S."/>
            <person name="Haridas S."/>
            <person name="Kuo A."/>
            <person name="Mondo S."/>
            <person name="Pangilinan J."/>
            <person name="Riley R."/>
            <person name="Labutti K."/>
            <person name="Andreopoulos B."/>
            <person name="Lipzen A."/>
            <person name="Chen C."/>
            <person name="Yanf M."/>
            <person name="Daum C."/>
            <person name="Ng V."/>
            <person name="Clum A."/>
            <person name="Ohm R."/>
            <person name="Martin F."/>
            <person name="Silar P."/>
            <person name="Natvig D."/>
            <person name="Lalanne C."/>
            <person name="Gautier V."/>
            <person name="Ament-Velasquez S.L."/>
            <person name="Kruys A."/>
            <person name="Hutchinson M.I."/>
            <person name="Powell A.J."/>
            <person name="Barry K."/>
            <person name="Miller A.N."/>
            <person name="Grigoriev I.V."/>
            <person name="Debuchy R."/>
            <person name="Gladieux P."/>
            <person name="Thoren M.H."/>
            <person name="Johannesson H."/>
        </authorList>
    </citation>
    <scope>NUCLEOTIDE SEQUENCE</scope>
    <source>
        <strain evidence="1">CBS 508.74</strain>
    </source>
</reference>